<evidence type="ECO:0000256" key="10">
    <source>
        <dbReference type="ARBA" id="ARBA00022588"/>
    </source>
</evidence>
<dbReference type="SUPFAM" id="SSF52540">
    <property type="entry name" value="P-loop containing nucleoside triphosphate hydrolases"/>
    <property type="match status" value="1"/>
</dbReference>
<dbReference type="InterPro" id="IPR050637">
    <property type="entry name" value="NLRP_innate_immun_reg"/>
</dbReference>
<keyword evidence="20" id="KW-0449">Lipoprotein</keyword>
<dbReference type="Proteomes" id="UP000694392">
    <property type="component" value="Unplaced"/>
</dbReference>
<evidence type="ECO:0000259" key="22">
    <source>
        <dbReference type="PROSITE" id="PS50837"/>
    </source>
</evidence>
<dbReference type="InterPro" id="IPR007111">
    <property type="entry name" value="NACHT_NTPase"/>
</dbReference>
<keyword evidence="9" id="KW-0597">Phosphoprotein</keyword>
<keyword evidence="15" id="KW-0333">Golgi apparatus</keyword>
<dbReference type="Pfam" id="PF14484">
    <property type="entry name" value="FISNA"/>
    <property type="match status" value="1"/>
</dbReference>
<name>A0A8D0GW36_SPHPU</name>
<dbReference type="SMART" id="SM01288">
    <property type="entry name" value="FISNA"/>
    <property type="match status" value="1"/>
</dbReference>
<dbReference type="PANTHER" id="PTHR45690:SF19">
    <property type="entry name" value="NACHT, LRR AND PYD DOMAINS-CONTAINING PROTEIN 3"/>
    <property type="match status" value="1"/>
</dbReference>
<dbReference type="Pfam" id="PF02758">
    <property type="entry name" value="PYRIN"/>
    <property type="match status" value="1"/>
</dbReference>
<dbReference type="PROSITE" id="PS50824">
    <property type="entry name" value="DAPIN"/>
    <property type="match status" value="1"/>
</dbReference>
<evidence type="ECO:0000256" key="8">
    <source>
        <dbReference type="ARBA" id="ARBA00022525"/>
    </source>
</evidence>
<evidence type="ECO:0000256" key="1">
    <source>
        <dbReference type="ARBA" id="ARBA00004123"/>
    </source>
</evidence>
<keyword evidence="7" id="KW-0963">Cytoplasm</keyword>
<dbReference type="AlphaFoldDB" id="A0A8D0GW36"/>
<evidence type="ECO:0000313" key="24">
    <source>
        <dbReference type="Proteomes" id="UP000694392"/>
    </source>
</evidence>
<keyword evidence="16" id="KW-0472">Membrane</keyword>
<evidence type="ECO:0000256" key="17">
    <source>
        <dbReference type="ARBA" id="ARBA00023139"/>
    </source>
</evidence>
<dbReference type="PANTHER" id="PTHR45690">
    <property type="entry name" value="NACHT, LRR AND PYD DOMAINS-CONTAINING PROTEIN 12"/>
    <property type="match status" value="1"/>
</dbReference>
<evidence type="ECO:0000256" key="5">
    <source>
        <dbReference type="ARBA" id="ARBA00004555"/>
    </source>
</evidence>
<evidence type="ECO:0000256" key="16">
    <source>
        <dbReference type="ARBA" id="ARBA00023136"/>
    </source>
</evidence>
<keyword evidence="12" id="KW-0256">Endoplasmic reticulum</keyword>
<keyword evidence="10" id="KW-0399">Innate immunity</keyword>
<keyword evidence="19" id="KW-0539">Nucleus</keyword>
<comment type="subcellular location">
    <subcellularLocation>
        <location evidence="4">Cytoplasm</location>
    </subcellularLocation>
    <subcellularLocation>
        <location evidence="3">Endomembrane system</location>
    </subcellularLocation>
    <subcellularLocation>
        <location evidence="2">Endoplasmic reticulum</location>
    </subcellularLocation>
    <subcellularLocation>
        <location evidence="5">Golgi apparatus</location>
    </subcellularLocation>
    <subcellularLocation>
        <location evidence="1">Nucleus</location>
    </subcellularLocation>
    <subcellularLocation>
        <location evidence="6">Secreted</location>
    </subcellularLocation>
</comment>
<evidence type="ECO:0000256" key="2">
    <source>
        <dbReference type="ARBA" id="ARBA00004240"/>
    </source>
</evidence>
<evidence type="ECO:0000256" key="4">
    <source>
        <dbReference type="ARBA" id="ARBA00004496"/>
    </source>
</evidence>
<dbReference type="PROSITE" id="PS50837">
    <property type="entry name" value="NACHT"/>
    <property type="match status" value="1"/>
</dbReference>
<dbReference type="InterPro" id="IPR011029">
    <property type="entry name" value="DEATH-like_dom_sf"/>
</dbReference>
<dbReference type="GO" id="GO:0016787">
    <property type="term" value="F:hydrolase activity"/>
    <property type="evidence" value="ECO:0007669"/>
    <property type="project" value="UniProtKB-KW"/>
</dbReference>
<dbReference type="GO" id="GO:0061702">
    <property type="term" value="C:canonical inflammasome complex"/>
    <property type="evidence" value="ECO:0007669"/>
    <property type="project" value="UniProtKB-SubCell"/>
</dbReference>
<accession>A0A8D0GW36</accession>
<sequence>MRQTLKKAIDNLSGENFKNFKYWLQTSNDIGGEKIPKGALEKAKTSCSLTDLMYGHYTEEVAGDVAVRGLNDINVKDVAADLEKAIQTASNCSQTSSEASANDFKVKYREHVQKKYQVMKDMNSRHGENVNLNNRYTKMIIVKNHRAKKEREHEILFRGYRHTKNLDQKVSSAITIDSLFDLDEEELTPQIVVLQGAAGIGKTMTARKIMLDWAAGKLYKDKFDYVFYINCRELNLLTTEPKSVVDLIFLNCPSRYLLMMEEILMKEEKLLFIIDGFDELRFSFDQSKTNLCSKPEQEKPVGIILSSLFRKTVLPEARLLITTRPTALNKLRKCLEVTSRYAEILGFSKAEREEYFHKFFKDKKQS</sequence>
<dbReference type="InterPro" id="IPR029495">
    <property type="entry name" value="NACHT-assoc"/>
</dbReference>
<evidence type="ECO:0000259" key="21">
    <source>
        <dbReference type="PROSITE" id="PS50824"/>
    </source>
</evidence>
<keyword evidence="14" id="KW-0805">Transcription regulation</keyword>
<evidence type="ECO:0000256" key="7">
    <source>
        <dbReference type="ARBA" id="ARBA00022490"/>
    </source>
</evidence>
<dbReference type="Ensembl" id="ENSSPUT00000012870.1">
    <property type="protein sequence ID" value="ENSSPUP00000012071.1"/>
    <property type="gene ID" value="ENSSPUG00000009259.1"/>
</dbReference>
<dbReference type="GO" id="GO:0005783">
    <property type="term" value="C:endoplasmic reticulum"/>
    <property type="evidence" value="ECO:0007669"/>
    <property type="project" value="UniProtKB-SubCell"/>
</dbReference>
<dbReference type="Pfam" id="PF05729">
    <property type="entry name" value="NACHT"/>
    <property type="match status" value="1"/>
</dbReference>
<evidence type="ECO:0000256" key="6">
    <source>
        <dbReference type="ARBA" id="ARBA00004613"/>
    </source>
</evidence>
<evidence type="ECO:0000256" key="11">
    <source>
        <dbReference type="ARBA" id="ARBA00022737"/>
    </source>
</evidence>
<keyword evidence="13" id="KW-0391">Immunity</keyword>
<evidence type="ECO:0000313" key="23">
    <source>
        <dbReference type="Ensembl" id="ENSSPUP00000012071.1"/>
    </source>
</evidence>
<evidence type="ECO:0000256" key="14">
    <source>
        <dbReference type="ARBA" id="ARBA00023015"/>
    </source>
</evidence>
<evidence type="ECO:0000256" key="18">
    <source>
        <dbReference type="ARBA" id="ARBA00023163"/>
    </source>
</evidence>
<dbReference type="OMA" id="WRHAKIM"/>
<keyword evidence="8" id="KW-0964">Secreted</keyword>
<dbReference type="Gene3D" id="3.40.50.300">
    <property type="entry name" value="P-loop containing nucleotide triphosphate hydrolases"/>
    <property type="match status" value="1"/>
</dbReference>
<evidence type="ECO:0000256" key="12">
    <source>
        <dbReference type="ARBA" id="ARBA00022824"/>
    </source>
</evidence>
<evidence type="ECO:0000256" key="3">
    <source>
        <dbReference type="ARBA" id="ARBA00004308"/>
    </source>
</evidence>
<dbReference type="SMART" id="SM01289">
    <property type="entry name" value="PYRIN"/>
    <property type="match status" value="1"/>
</dbReference>
<dbReference type="SUPFAM" id="SSF47986">
    <property type="entry name" value="DEATH domain"/>
    <property type="match status" value="1"/>
</dbReference>
<proteinExistence type="predicted"/>
<dbReference type="Gene3D" id="1.10.533.10">
    <property type="entry name" value="Death Domain, Fas"/>
    <property type="match status" value="1"/>
</dbReference>
<keyword evidence="17" id="KW-0564">Palmitate</keyword>
<keyword evidence="11" id="KW-0677">Repeat</keyword>
<dbReference type="GeneTree" id="ENSGT00940000159520"/>
<dbReference type="GO" id="GO:0005576">
    <property type="term" value="C:extracellular region"/>
    <property type="evidence" value="ECO:0007669"/>
    <property type="project" value="UniProtKB-SubCell"/>
</dbReference>
<evidence type="ECO:0000256" key="19">
    <source>
        <dbReference type="ARBA" id="ARBA00023242"/>
    </source>
</evidence>
<protein>
    <submittedName>
        <fullName evidence="23">Uncharacterized protein</fullName>
    </submittedName>
</protein>
<evidence type="ECO:0000256" key="15">
    <source>
        <dbReference type="ARBA" id="ARBA00023034"/>
    </source>
</evidence>
<keyword evidence="24" id="KW-1185">Reference proteome</keyword>
<evidence type="ECO:0000256" key="20">
    <source>
        <dbReference type="ARBA" id="ARBA00023288"/>
    </source>
</evidence>
<evidence type="ECO:0000256" key="13">
    <source>
        <dbReference type="ARBA" id="ARBA00022859"/>
    </source>
</evidence>
<keyword evidence="18" id="KW-0804">Transcription</keyword>
<feature type="domain" description="Pyrin" evidence="21">
    <location>
        <begin position="1"/>
        <end position="88"/>
    </location>
</feature>
<reference evidence="23" key="2">
    <citation type="submission" date="2025-09" db="UniProtKB">
        <authorList>
            <consortium name="Ensembl"/>
        </authorList>
    </citation>
    <scope>IDENTIFICATION</scope>
</reference>
<reference evidence="23" key="1">
    <citation type="submission" date="2025-08" db="UniProtKB">
        <authorList>
            <consortium name="Ensembl"/>
        </authorList>
    </citation>
    <scope>IDENTIFICATION</scope>
</reference>
<dbReference type="InterPro" id="IPR004020">
    <property type="entry name" value="DAPIN"/>
</dbReference>
<evidence type="ECO:0000256" key="9">
    <source>
        <dbReference type="ARBA" id="ARBA00022553"/>
    </source>
</evidence>
<organism evidence="23 24">
    <name type="scientific">Sphenodon punctatus</name>
    <name type="common">Tuatara</name>
    <name type="synonym">Hatteria punctata</name>
    <dbReference type="NCBI Taxonomy" id="8508"/>
    <lineage>
        <taxon>Eukaryota</taxon>
        <taxon>Metazoa</taxon>
        <taxon>Chordata</taxon>
        <taxon>Craniata</taxon>
        <taxon>Vertebrata</taxon>
        <taxon>Euteleostomi</taxon>
        <taxon>Lepidosauria</taxon>
        <taxon>Sphenodontia</taxon>
        <taxon>Sphenodontidae</taxon>
        <taxon>Sphenodon</taxon>
    </lineage>
</organism>
<dbReference type="InterPro" id="IPR027417">
    <property type="entry name" value="P-loop_NTPase"/>
</dbReference>
<feature type="domain" description="NACHT" evidence="22">
    <location>
        <begin position="190"/>
        <end position="327"/>
    </location>
</feature>